<dbReference type="RefSeq" id="WP_311834863.1">
    <property type="nucleotide sequence ID" value="NZ_JARQBJ010000001.1"/>
</dbReference>
<feature type="region of interest" description="Disordered" evidence="1">
    <location>
        <begin position="1"/>
        <end position="22"/>
    </location>
</feature>
<evidence type="ECO:0000313" key="4">
    <source>
        <dbReference type="Proteomes" id="UP001256711"/>
    </source>
</evidence>
<sequence>MDSNQLPAIFPTGRVDQQPHGSEDELTIPVDQGFFHVAKTDLTPRELQLLELFAPHTTHHAEKEHLWYQILFEGATVPATPALRVIQVKLKIQPGFLKKEWLAEIDDMFLRLVDRFFIQDDLLLLIEEKGDTNYPVEEIFGLFQALDTDFDIYTQVFVGAFHGDPTSLAANFQEEQQIFTGELATRNRQKDFPFTSTAINYFIGEPVKASPMMNGLYQDWFSDSEMIDILRALWQSQGNISSTAKELFLHRNTVLYRIDKFQEATRLDLKNMNDLVFCHLLIEIFADK</sequence>
<dbReference type="InterPro" id="IPR009057">
    <property type="entry name" value="Homeodomain-like_sf"/>
</dbReference>
<name>A0AAW8TYI7_9ENTE</name>
<gene>
    <name evidence="3" type="ORF">P7H43_01245</name>
</gene>
<dbReference type="Gene3D" id="1.10.10.2840">
    <property type="entry name" value="PucR C-terminal helix-turn-helix domain"/>
    <property type="match status" value="1"/>
</dbReference>
<dbReference type="EMBL" id="JARQBJ010000001">
    <property type="protein sequence ID" value="MDT2809117.1"/>
    <property type="molecule type" value="Genomic_DNA"/>
</dbReference>
<dbReference type="PANTHER" id="PTHR33744">
    <property type="entry name" value="CARBOHYDRATE DIACID REGULATOR"/>
    <property type="match status" value="1"/>
</dbReference>
<dbReference type="InterPro" id="IPR051448">
    <property type="entry name" value="CdaR-like_regulators"/>
</dbReference>
<dbReference type="InterPro" id="IPR042070">
    <property type="entry name" value="PucR_C-HTH_sf"/>
</dbReference>
<dbReference type="Pfam" id="PF13556">
    <property type="entry name" value="HTH_30"/>
    <property type="match status" value="1"/>
</dbReference>
<evidence type="ECO:0000256" key="1">
    <source>
        <dbReference type="SAM" id="MobiDB-lite"/>
    </source>
</evidence>
<accession>A0AAW8TYI7</accession>
<dbReference type="SUPFAM" id="SSF46689">
    <property type="entry name" value="Homeodomain-like"/>
    <property type="match status" value="1"/>
</dbReference>
<dbReference type="InterPro" id="IPR025736">
    <property type="entry name" value="PucR_C-HTH_dom"/>
</dbReference>
<protein>
    <submittedName>
        <fullName evidence="3">Helix-turn-helix domain-containing protein</fullName>
    </submittedName>
</protein>
<reference evidence="3" key="1">
    <citation type="submission" date="2023-03" db="EMBL/GenBank/DDBJ databases">
        <authorList>
            <person name="Shen W."/>
            <person name="Cai J."/>
        </authorList>
    </citation>
    <scope>NUCLEOTIDE SEQUENCE</scope>
    <source>
        <strain evidence="3">B226-2</strain>
    </source>
</reference>
<dbReference type="AlphaFoldDB" id="A0AAW8TYI7"/>
<evidence type="ECO:0000259" key="2">
    <source>
        <dbReference type="Pfam" id="PF13556"/>
    </source>
</evidence>
<evidence type="ECO:0000313" key="3">
    <source>
        <dbReference type="EMBL" id="MDT2809117.1"/>
    </source>
</evidence>
<feature type="domain" description="PucR C-terminal helix-turn-helix" evidence="2">
    <location>
        <begin position="228"/>
        <end position="280"/>
    </location>
</feature>
<proteinExistence type="predicted"/>
<organism evidence="3 4">
    <name type="scientific">Enterococcus asini</name>
    <dbReference type="NCBI Taxonomy" id="57732"/>
    <lineage>
        <taxon>Bacteria</taxon>
        <taxon>Bacillati</taxon>
        <taxon>Bacillota</taxon>
        <taxon>Bacilli</taxon>
        <taxon>Lactobacillales</taxon>
        <taxon>Enterococcaceae</taxon>
        <taxon>Enterococcus</taxon>
    </lineage>
</organism>
<dbReference type="Proteomes" id="UP001256711">
    <property type="component" value="Unassembled WGS sequence"/>
</dbReference>
<dbReference type="PANTHER" id="PTHR33744:SF15">
    <property type="entry name" value="CARBOHYDRATE DIACID REGULATOR"/>
    <property type="match status" value="1"/>
</dbReference>
<comment type="caution">
    <text evidence="3">The sequence shown here is derived from an EMBL/GenBank/DDBJ whole genome shotgun (WGS) entry which is preliminary data.</text>
</comment>